<organism evidence="1">
    <name type="scientific">Arion vulgaris</name>
    <dbReference type="NCBI Taxonomy" id="1028688"/>
    <lineage>
        <taxon>Eukaryota</taxon>
        <taxon>Metazoa</taxon>
        <taxon>Spiralia</taxon>
        <taxon>Lophotrochozoa</taxon>
        <taxon>Mollusca</taxon>
        <taxon>Gastropoda</taxon>
        <taxon>Heterobranchia</taxon>
        <taxon>Euthyneura</taxon>
        <taxon>Panpulmonata</taxon>
        <taxon>Eupulmonata</taxon>
        <taxon>Stylommatophora</taxon>
        <taxon>Helicina</taxon>
        <taxon>Arionoidea</taxon>
        <taxon>Arionidae</taxon>
        <taxon>Arion</taxon>
    </lineage>
</organism>
<reference evidence="1" key="1">
    <citation type="submission" date="2014-12" db="EMBL/GenBank/DDBJ databases">
        <title>Insight into the proteome of Arion vulgaris.</title>
        <authorList>
            <person name="Aradska J."/>
            <person name="Bulat T."/>
            <person name="Smidak R."/>
            <person name="Sarate P."/>
            <person name="Gangsoo J."/>
            <person name="Sialana F."/>
            <person name="Bilban M."/>
            <person name="Lubec G."/>
        </authorList>
    </citation>
    <scope>NUCLEOTIDE SEQUENCE</scope>
    <source>
        <tissue evidence="1">Skin</tissue>
    </source>
</reference>
<sequence>MASAFLGPESHRPLAVITESYQTKLKIPILTGDDKFCFGTEYEKKLYSLIHEHLELDTTDKLVYVGDIKGSLSKAIEDHFCLIHPVQTLVPGHFHFIETYDGHRTLPVRIAHVGAEEHFRILAKDRSTHSTKYDKILVNDCVRYLEEPVTAYRNMIASLAPGGKLLIIHRTGELNTLPYFRDACQRITDNNISYTSILKDLQDAHLDVSWEVECLTVCMPKKKWLAMVRDKFPTQMEVLSDIEVMSGIRELSEGMFKYEGDMVEFVDRLLFISATPCEQPFNQSDIRRSRSQLGPKPTTETYIMHLWPEQLRMLKGEPDL</sequence>
<dbReference type="EMBL" id="HACG01015675">
    <property type="protein sequence ID" value="CEK62540.1"/>
    <property type="molecule type" value="Transcribed_RNA"/>
</dbReference>
<proteinExistence type="predicted"/>
<evidence type="ECO:0000313" key="1">
    <source>
        <dbReference type="EMBL" id="CEK62540.1"/>
    </source>
</evidence>
<name>A0A0B6Z4B3_9EUPU</name>
<dbReference type="InterPro" id="IPR029063">
    <property type="entry name" value="SAM-dependent_MTases_sf"/>
</dbReference>
<accession>A0A0B6Z4B3</accession>
<dbReference type="AlphaFoldDB" id="A0A0B6Z4B3"/>
<dbReference type="Gene3D" id="3.40.50.150">
    <property type="entry name" value="Vaccinia Virus protein VP39"/>
    <property type="match status" value="1"/>
</dbReference>
<dbReference type="SUPFAM" id="SSF53335">
    <property type="entry name" value="S-adenosyl-L-methionine-dependent methyltransferases"/>
    <property type="match status" value="1"/>
</dbReference>
<protein>
    <submittedName>
        <fullName evidence="1">Uncharacterized protein</fullName>
    </submittedName>
</protein>
<gene>
    <name evidence="1" type="primary">ORF45455</name>
</gene>